<dbReference type="PANTHER" id="PTHR43591:SF10">
    <property type="entry name" value="ABC TRANSMEMBRANE TYPE-1 DOMAIN-CONTAINING PROTEIN-RELATED"/>
    <property type="match status" value="1"/>
</dbReference>
<feature type="region of interest" description="Disordered" evidence="2">
    <location>
        <begin position="231"/>
        <end position="267"/>
    </location>
</feature>
<accession>A0ABR3XFE9</accession>
<evidence type="ECO:0000313" key="4">
    <source>
        <dbReference type="Proteomes" id="UP001586593"/>
    </source>
</evidence>
<feature type="compositionally biased region" description="Basic and acidic residues" evidence="2">
    <location>
        <begin position="1"/>
        <end position="12"/>
    </location>
</feature>
<dbReference type="SUPFAM" id="SSF53335">
    <property type="entry name" value="S-adenosyl-L-methionine-dependent methyltransferases"/>
    <property type="match status" value="1"/>
</dbReference>
<dbReference type="InterPro" id="IPR029063">
    <property type="entry name" value="SAM-dependent_MTases_sf"/>
</dbReference>
<keyword evidence="4" id="KW-1185">Reference proteome</keyword>
<gene>
    <name evidence="3" type="ORF">VTK73DRAFT_447</name>
</gene>
<dbReference type="Proteomes" id="UP001586593">
    <property type="component" value="Unassembled WGS sequence"/>
</dbReference>
<dbReference type="EMBL" id="JAZHXJ010000108">
    <property type="protein sequence ID" value="KAL1874364.1"/>
    <property type="molecule type" value="Genomic_DNA"/>
</dbReference>
<comment type="caution">
    <text evidence="3">The sequence shown here is derived from an EMBL/GenBank/DDBJ whole genome shotgun (WGS) entry which is preliminary data.</text>
</comment>
<comment type="similarity">
    <text evidence="1">Belongs to the methyltransferase superfamily. LaeA methyltransferase family.</text>
</comment>
<evidence type="ECO:0000313" key="3">
    <source>
        <dbReference type="EMBL" id="KAL1874364.1"/>
    </source>
</evidence>
<dbReference type="PANTHER" id="PTHR43591">
    <property type="entry name" value="METHYLTRANSFERASE"/>
    <property type="match status" value="1"/>
</dbReference>
<evidence type="ECO:0000256" key="1">
    <source>
        <dbReference type="ARBA" id="ARBA00038158"/>
    </source>
</evidence>
<protein>
    <recommendedName>
        <fullName evidence="5">Methyltransferase domain-containing protein</fullName>
    </recommendedName>
</protein>
<organism evidence="3 4">
    <name type="scientific">Phialemonium thermophilum</name>
    <dbReference type="NCBI Taxonomy" id="223376"/>
    <lineage>
        <taxon>Eukaryota</taxon>
        <taxon>Fungi</taxon>
        <taxon>Dikarya</taxon>
        <taxon>Ascomycota</taxon>
        <taxon>Pezizomycotina</taxon>
        <taxon>Sordariomycetes</taxon>
        <taxon>Sordariomycetidae</taxon>
        <taxon>Cephalothecales</taxon>
        <taxon>Cephalothecaceae</taxon>
        <taxon>Phialemonium</taxon>
    </lineage>
</organism>
<dbReference type="CDD" id="cd02440">
    <property type="entry name" value="AdoMet_MTases"/>
    <property type="match status" value="1"/>
</dbReference>
<dbReference type="Pfam" id="PF13489">
    <property type="entry name" value="Methyltransf_23"/>
    <property type="match status" value="1"/>
</dbReference>
<feature type="compositionally biased region" description="Basic and acidic residues" evidence="2">
    <location>
        <begin position="256"/>
        <end position="267"/>
    </location>
</feature>
<dbReference type="Gene3D" id="3.40.50.150">
    <property type="entry name" value="Vaccinia Virus protein VP39"/>
    <property type="match status" value="1"/>
</dbReference>
<reference evidence="3 4" key="1">
    <citation type="journal article" date="2024" name="Commun. Biol.">
        <title>Comparative genomic analysis of thermophilic fungi reveals convergent evolutionary adaptations and gene losses.</title>
        <authorList>
            <person name="Steindorff A.S."/>
            <person name="Aguilar-Pontes M.V."/>
            <person name="Robinson A.J."/>
            <person name="Andreopoulos B."/>
            <person name="LaButti K."/>
            <person name="Kuo A."/>
            <person name="Mondo S."/>
            <person name="Riley R."/>
            <person name="Otillar R."/>
            <person name="Haridas S."/>
            <person name="Lipzen A."/>
            <person name="Grimwood J."/>
            <person name="Schmutz J."/>
            <person name="Clum A."/>
            <person name="Reid I.D."/>
            <person name="Moisan M.C."/>
            <person name="Butler G."/>
            <person name="Nguyen T.T.M."/>
            <person name="Dewar K."/>
            <person name="Conant G."/>
            <person name="Drula E."/>
            <person name="Henrissat B."/>
            <person name="Hansel C."/>
            <person name="Singer S."/>
            <person name="Hutchinson M.I."/>
            <person name="de Vries R.P."/>
            <person name="Natvig D.O."/>
            <person name="Powell A.J."/>
            <person name="Tsang A."/>
            <person name="Grigoriev I.V."/>
        </authorList>
    </citation>
    <scope>NUCLEOTIDE SEQUENCE [LARGE SCALE GENOMIC DNA]</scope>
    <source>
        <strain evidence="3 4">ATCC 24622</strain>
    </source>
</reference>
<sequence>MTPPKEGGHETPDQSSLGILPAKHWMTQAAELDFQGGSQDDEDADSAFGGDTSSSTASISSSILKYRTLNGRTYHSERGNAQYWGSNDERANETMDINHHVLTLVLGGKLFLAPLEKDKIHKVLDVGTGTGIWAIDFADQFPNTEVVGTDVSPIQPTWVPPNLKFEIEDCTQDWTFAPNSIDYIHMRWLVGSIDDWTALMRRAYDALRPGGYIESFEASSCIVSDDGSVTDDSAMGQWGPDSAEGSGRSRLRRHSRDPQEDSTWRLA</sequence>
<proteinExistence type="inferred from homology"/>
<name>A0ABR3XFE9_9PEZI</name>
<evidence type="ECO:0008006" key="5">
    <source>
        <dbReference type="Google" id="ProtNLM"/>
    </source>
</evidence>
<feature type="region of interest" description="Disordered" evidence="2">
    <location>
        <begin position="1"/>
        <end position="57"/>
    </location>
</feature>
<evidence type="ECO:0000256" key="2">
    <source>
        <dbReference type="SAM" id="MobiDB-lite"/>
    </source>
</evidence>